<dbReference type="Proteomes" id="UP001212997">
    <property type="component" value="Unassembled WGS sequence"/>
</dbReference>
<feature type="domain" description="HMG box" evidence="5">
    <location>
        <begin position="31"/>
        <end position="103"/>
    </location>
</feature>
<feature type="DNA-binding region" description="HMG box" evidence="3">
    <location>
        <begin position="31"/>
        <end position="103"/>
    </location>
</feature>
<proteinExistence type="predicted"/>
<protein>
    <recommendedName>
        <fullName evidence="5">HMG box domain-containing protein</fullName>
    </recommendedName>
</protein>
<dbReference type="PANTHER" id="PTHR10270">
    <property type="entry name" value="SOX TRANSCRIPTION FACTOR"/>
    <property type="match status" value="1"/>
</dbReference>
<dbReference type="GO" id="GO:0000122">
    <property type="term" value="P:negative regulation of transcription by RNA polymerase II"/>
    <property type="evidence" value="ECO:0007669"/>
    <property type="project" value="TreeGrafter"/>
</dbReference>
<evidence type="ECO:0000256" key="4">
    <source>
        <dbReference type="SAM" id="MobiDB-lite"/>
    </source>
</evidence>
<evidence type="ECO:0000256" key="3">
    <source>
        <dbReference type="PROSITE-ProRule" id="PRU00267"/>
    </source>
</evidence>
<name>A0AAD5YC94_9APHY</name>
<reference evidence="6" key="1">
    <citation type="submission" date="2022-07" db="EMBL/GenBank/DDBJ databases">
        <title>Genome Sequence of Physisporinus lineatus.</title>
        <authorList>
            <person name="Buettner E."/>
        </authorList>
    </citation>
    <scope>NUCLEOTIDE SEQUENCE</scope>
    <source>
        <strain evidence="6">VT162</strain>
    </source>
</reference>
<sequence length="326" mass="35992">MSNPLIPLPLPTSLPRSTEDASDGTENARNPPRPMNTFMVFRKKWFDDYRAKFTKGDPVISQSKISKMIAKEWHQTPSGVKRHFEQLSVIAKEEHAIKYPNYKYRPKLKGQNGRTRARDAAKDQARKATKVAQVSAMVGQRAAGRSRPLTANRSLRTSRSDVSRNGSSSHSRSYGHEMAPPESSDLSSSFRNLRLNDLTHISSSLSTQHLDDTPQPIASSSHEDPHADFPYELNGSSSCSVPSTLVQGWICPDGEDSYTLLPNDYLTVGDIYGTSSWVSPSSNPPSSDQANVNGLLEDIKELSLDDILHSDIYENESSTKSLADAA</sequence>
<keyword evidence="1 3" id="KW-0238">DNA-binding</keyword>
<dbReference type="AlphaFoldDB" id="A0AAD5YC94"/>
<dbReference type="Gene3D" id="1.10.30.10">
    <property type="entry name" value="High mobility group box domain"/>
    <property type="match status" value="1"/>
</dbReference>
<evidence type="ECO:0000313" key="7">
    <source>
        <dbReference type="Proteomes" id="UP001212997"/>
    </source>
</evidence>
<dbReference type="InterPro" id="IPR009071">
    <property type="entry name" value="HMG_box_dom"/>
</dbReference>
<evidence type="ECO:0000259" key="5">
    <source>
        <dbReference type="PROSITE" id="PS50118"/>
    </source>
</evidence>
<accession>A0AAD5YC94</accession>
<organism evidence="6 7">
    <name type="scientific">Meripilus lineatus</name>
    <dbReference type="NCBI Taxonomy" id="2056292"/>
    <lineage>
        <taxon>Eukaryota</taxon>
        <taxon>Fungi</taxon>
        <taxon>Dikarya</taxon>
        <taxon>Basidiomycota</taxon>
        <taxon>Agaricomycotina</taxon>
        <taxon>Agaricomycetes</taxon>
        <taxon>Polyporales</taxon>
        <taxon>Meripilaceae</taxon>
        <taxon>Meripilus</taxon>
    </lineage>
</organism>
<dbReference type="Pfam" id="PF00505">
    <property type="entry name" value="HMG_box"/>
    <property type="match status" value="1"/>
</dbReference>
<dbReference type="SUPFAM" id="SSF47095">
    <property type="entry name" value="HMG-box"/>
    <property type="match status" value="1"/>
</dbReference>
<dbReference type="GO" id="GO:0001228">
    <property type="term" value="F:DNA-binding transcription activator activity, RNA polymerase II-specific"/>
    <property type="evidence" value="ECO:0007669"/>
    <property type="project" value="TreeGrafter"/>
</dbReference>
<dbReference type="GO" id="GO:0030154">
    <property type="term" value="P:cell differentiation"/>
    <property type="evidence" value="ECO:0007669"/>
    <property type="project" value="TreeGrafter"/>
</dbReference>
<dbReference type="EMBL" id="JANAWD010000361">
    <property type="protein sequence ID" value="KAJ3480688.1"/>
    <property type="molecule type" value="Genomic_DNA"/>
</dbReference>
<dbReference type="PROSITE" id="PS50118">
    <property type="entry name" value="HMG_BOX_2"/>
    <property type="match status" value="1"/>
</dbReference>
<gene>
    <name evidence="6" type="ORF">NLI96_g8177</name>
</gene>
<feature type="region of interest" description="Disordered" evidence="4">
    <location>
        <begin position="205"/>
        <end position="227"/>
    </location>
</feature>
<dbReference type="GO" id="GO:0005634">
    <property type="term" value="C:nucleus"/>
    <property type="evidence" value="ECO:0007669"/>
    <property type="project" value="UniProtKB-UniRule"/>
</dbReference>
<feature type="region of interest" description="Disordered" evidence="4">
    <location>
        <begin position="105"/>
        <end position="188"/>
    </location>
</feature>
<evidence type="ECO:0000256" key="2">
    <source>
        <dbReference type="ARBA" id="ARBA00023163"/>
    </source>
</evidence>
<keyword evidence="7" id="KW-1185">Reference proteome</keyword>
<feature type="compositionally biased region" description="Basic and acidic residues" evidence="4">
    <location>
        <begin position="116"/>
        <end position="126"/>
    </location>
</feature>
<dbReference type="SMART" id="SM00398">
    <property type="entry name" value="HMG"/>
    <property type="match status" value="1"/>
</dbReference>
<feature type="compositionally biased region" description="Low complexity" evidence="4">
    <location>
        <begin position="163"/>
        <end position="172"/>
    </location>
</feature>
<dbReference type="InterPro" id="IPR050140">
    <property type="entry name" value="SRY-related_HMG-box_TF-like"/>
</dbReference>
<keyword evidence="2" id="KW-0804">Transcription</keyword>
<dbReference type="CDD" id="cd01389">
    <property type="entry name" value="HMG-box_ROX1-like"/>
    <property type="match status" value="1"/>
</dbReference>
<evidence type="ECO:0000313" key="6">
    <source>
        <dbReference type="EMBL" id="KAJ3480688.1"/>
    </source>
</evidence>
<dbReference type="GO" id="GO:0000978">
    <property type="term" value="F:RNA polymerase II cis-regulatory region sequence-specific DNA binding"/>
    <property type="evidence" value="ECO:0007669"/>
    <property type="project" value="TreeGrafter"/>
</dbReference>
<comment type="caution">
    <text evidence="6">The sequence shown here is derived from an EMBL/GenBank/DDBJ whole genome shotgun (WGS) entry which is preliminary data.</text>
</comment>
<feature type="region of interest" description="Disordered" evidence="4">
    <location>
        <begin position="1"/>
        <end position="35"/>
    </location>
</feature>
<evidence type="ECO:0000256" key="1">
    <source>
        <dbReference type="ARBA" id="ARBA00023125"/>
    </source>
</evidence>
<keyword evidence="3" id="KW-0539">Nucleus</keyword>
<dbReference type="PANTHER" id="PTHR10270:SF161">
    <property type="entry name" value="SEX-DETERMINING REGION Y PROTEIN"/>
    <property type="match status" value="1"/>
</dbReference>
<dbReference type="InterPro" id="IPR036910">
    <property type="entry name" value="HMG_box_dom_sf"/>
</dbReference>
<feature type="compositionally biased region" description="Pro residues" evidence="4">
    <location>
        <begin position="1"/>
        <end position="12"/>
    </location>
</feature>